<dbReference type="InParanoid" id="A0A078ANB4"/>
<protein>
    <recommendedName>
        <fullName evidence="11">Cadg domain containing protein</fullName>
    </recommendedName>
</protein>
<feature type="chain" id="PRO_5001729568" description="Cadg domain containing protein" evidence="8">
    <location>
        <begin position="22"/>
        <end position="1782"/>
    </location>
</feature>
<reference evidence="9 10" key="1">
    <citation type="submission" date="2014-06" db="EMBL/GenBank/DDBJ databases">
        <authorList>
            <person name="Swart Estienne"/>
        </authorList>
    </citation>
    <scope>NUCLEOTIDE SEQUENCE [LARGE SCALE GENOMIC DNA]</scope>
    <source>
        <strain evidence="9 10">130c</strain>
    </source>
</reference>
<feature type="region of interest" description="Disordered" evidence="6">
    <location>
        <begin position="1489"/>
        <end position="1508"/>
    </location>
</feature>
<dbReference type="GO" id="GO:0000724">
    <property type="term" value="P:double-strand break repair via homologous recombination"/>
    <property type="evidence" value="ECO:0007669"/>
    <property type="project" value="TreeGrafter"/>
</dbReference>
<feature type="transmembrane region" description="Helical" evidence="7">
    <location>
        <begin position="1385"/>
        <end position="1410"/>
    </location>
</feature>
<name>A0A078ANB4_STYLE</name>
<feature type="compositionally biased region" description="Polar residues" evidence="6">
    <location>
        <begin position="798"/>
        <end position="826"/>
    </location>
</feature>
<dbReference type="GO" id="GO:0045944">
    <property type="term" value="P:positive regulation of transcription by RNA polymerase II"/>
    <property type="evidence" value="ECO:0007669"/>
    <property type="project" value="TreeGrafter"/>
</dbReference>
<proteinExistence type="predicted"/>
<dbReference type="PANTHER" id="PTHR13763">
    <property type="entry name" value="BREAST CANCER TYPE 1 SUSCEPTIBILITY PROTEIN BRCA1"/>
    <property type="match status" value="1"/>
</dbReference>
<feature type="region of interest" description="Disordered" evidence="6">
    <location>
        <begin position="869"/>
        <end position="948"/>
    </location>
</feature>
<evidence type="ECO:0000256" key="5">
    <source>
        <dbReference type="ARBA" id="ARBA00023242"/>
    </source>
</evidence>
<dbReference type="Proteomes" id="UP000039865">
    <property type="component" value="Unassembled WGS sequence"/>
</dbReference>
<dbReference type="PANTHER" id="PTHR13763:SF0">
    <property type="entry name" value="BREAST CANCER TYPE 1 SUSCEPTIBILITY PROTEIN"/>
    <property type="match status" value="1"/>
</dbReference>
<feature type="transmembrane region" description="Helical" evidence="7">
    <location>
        <begin position="1440"/>
        <end position="1458"/>
    </location>
</feature>
<evidence type="ECO:0000256" key="3">
    <source>
        <dbReference type="ARBA" id="ARBA00022763"/>
    </source>
</evidence>
<feature type="transmembrane region" description="Helical" evidence="7">
    <location>
        <begin position="1326"/>
        <end position="1350"/>
    </location>
</feature>
<evidence type="ECO:0000256" key="1">
    <source>
        <dbReference type="ARBA" id="ARBA00004123"/>
    </source>
</evidence>
<feature type="compositionally biased region" description="Polar residues" evidence="6">
    <location>
        <begin position="938"/>
        <end position="948"/>
    </location>
</feature>
<dbReference type="GO" id="GO:0004842">
    <property type="term" value="F:ubiquitin-protein transferase activity"/>
    <property type="evidence" value="ECO:0007669"/>
    <property type="project" value="TreeGrafter"/>
</dbReference>
<evidence type="ECO:0000256" key="6">
    <source>
        <dbReference type="SAM" id="MobiDB-lite"/>
    </source>
</evidence>
<keyword evidence="7" id="KW-0472">Membrane</keyword>
<dbReference type="InterPro" id="IPR031099">
    <property type="entry name" value="BRCA1-associated"/>
</dbReference>
<evidence type="ECO:0000256" key="7">
    <source>
        <dbReference type="SAM" id="Phobius"/>
    </source>
</evidence>
<feature type="region of interest" description="Disordered" evidence="6">
    <location>
        <begin position="609"/>
        <end position="851"/>
    </location>
</feature>
<feature type="compositionally biased region" description="Low complexity" evidence="6">
    <location>
        <begin position="832"/>
        <end position="842"/>
    </location>
</feature>
<feature type="region of interest" description="Disordered" evidence="6">
    <location>
        <begin position="1572"/>
        <end position="1602"/>
    </location>
</feature>
<feature type="signal peptide" evidence="8">
    <location>
        <begin position="1"/>
        <end position="21"/>
    </location>
</feature>
<feature type="transmembrane region" description="Helical" evidence="7">
    <location>
        <begin position="1229"/>
        <end position="1254"/>
    </location>
</feature>
<feature type="transmembrane region" description="Helical" evidence="7">
    <location>
        <begin position="1275"/>
        <end position="1297"/>
    </location>
</feature>
<evidence type="ECO:0000256" key="8">
    <source>
        <dbReference type="SAM" id="SignalP"/>
    </source>
</evidence>
<evidence type="ECO:0000313" key="10">
    <source>
        <dbReference type="Proteomes" id="UP000039865"/>
    </source>
</evidence>
<feature type="compositionally biased region" description="Low complexity" evidence="6">
    <location>
        <begin position="1584"/>
        <end position="1601"/>
    </location>
</feature>
<dbReference type="GO" id="GO:0005634">
    <property type="term" value="C:nucleus"/>
    <property type="evidence" value="ECO:0007669"/>
    <property type="project" value="UniProtKB-SubCell"/>
</dbReference>
<dbReference type="EMBL" id="CCKQ01010902">
    <property type="protein sequence ID" value="CDW82428.1"/>
    <property type="molecule type" value="Genomic_DNA"/>
</dbReference>
<accession>A0A078ANB4</accession>
<evidence type="ECO:0000256" key="4">
    <source>
        <dbReference type="ARBA" id="ARBA00023204"/>
    </source>
</evidence>
<keyword evidence="5" id="KW-0539">Nucleus</keyword>
<keyword evidence="2" id="KW-0677">Repeat</keyword>
<keyword evidence="4" id="KW-0234">DNA repair</keyword>
<feature type="compositionally biased region" description="Low complexity" evidence="6">
    <location>
        <begin position="713"/>
        <end position="739"/>
    </location>
</feature>
<feature type="compositionally biased region" description="Low complexity" evidence="6">
    <location>
        <begin position="747"/>
        <end position="797"/>
    </location>
</feature>
<keyword evidence="3" id="KW-0227">DNA damage</keyword>
<feature type="compositionally biased region" description="Low complexity" evidence="6">
    <location>
        <begin position="869"/>
        <end position="937"/>
    </location>
</feature>
<comment type="subcellular location">
    <subcellularLocation>
        <location evidence="1">Nucleus</location>
    </subcellularLocation>
</comment>
<keyword evidence="8" id="KW-0732">Signal</keyword>
<feature type="compositionally biased region" description="Polar residues" evidence="6">
    <location>
        <begin position="673"/>
        <end position="683"/>
    </location>
</feature>
<evidence type="ECO:0008006" key="11">
    <source>
        <dbReference type="Google" id="ProtNLM"/>
    </source>
</evidence>
<organism evidence="9 10">
    <name type="scientific">Stylonychia lemnae</name>
    <name type="common">Ciliate</name>
    <dbReference type="NCBI Taxonomy" id="5949"/>
    <lineage>
        <taxon>Eukaryota</taxon>
        <taxon>Sar</taxon>
        <taxon>Alveolata</taxon>
        <taxon>Ciliophora</taxon>
        <taxon>Intramacronucleata</taxon>
        <taxon>Spirotrichea</taxon>
        <taxon>Stichotrichia</taxon>
        <taxon>Sporadotrichida</taxon>
        <taxon>Oxytrichidae</taxon>
        <taxon>Stylonychinae</taxon>
        <taxon>Stylonychia</taxon>
    </lineage>
</organism>
<keyword evidence="7" id="KW-0812">Transmembrane</keyword>
<feature type="compositionally biased region" description="Low complexity" evidence="6">
    <location>
        <begin position="684"/>
        <end position="705"/>
    </location>
</feature>
<feature type="compositionally biased region" description="Low complexity" evidence="6">
    <location>
        <begin position="612"/>
        <end position="672"/>
    </location>
</feature>
<evidence type="ECO:0000256" key="2">
    <source>
        <dbReference type="ARBA" id="ARBA00022737"/>
    </source>
</evidence>
<keyword evidence="7" id="KW-1133">Transmembrane helix</keyword>
<evidence type="ECO:0000313" key="9">
    <source>
        <dbReference type="EMBL" id="CDW82428.1"/>
    </source>
</evidence>
<gene>
    <name evidence="9" type="primary">Contig16465.g17533</name>
    <name evidence="9" type="ORF">STYLEM_11460</name>
</gene>
<keyword evidence="10" id="KW-1185">Reference proteome</keyword>
<sequence length="1782" mass="200950">MIILGFSILQIIICTFPLSKQFQIKRQLITDQTLRCFSPQPKQSFPQVLGGLIGDTELSCLFYNSADNSILATGSSTSTDIVDKATTPFITYIDELTGKLKWQKQYIFNTITSQVTPFTFSRCSIQQTTKNYAIVLSDNPQYGELLKALYEYSSTSLNIQKSRYAIGLMMTSSNKIYILNGELDKVMVSAFQFDVSLNQISPIYYKAYGTSSNKFYGYEIGLTSALDYVYVVGRIKTLLAMSKIQLSNGVASYSYMIDNSQGSSALKALTKIEIYEYLGQIFQITCAENLGPNGNDVGILDFSESFGTGLALAKSWYFSMTAKTRCLAVQFNSYTVWYLMHIENSGVYFSQTDVSMIGSSTTWTLMRLASSSSQTLFAKDGYIKTDGTKIYWLGSTQAINSKSYNKKVGFLMNYPYSQCIPSTTSVTQSVSIQNIFIFQLGLTAYFSNPSQSTYTATNENILFKQIDGITSKSMLITDLVNLPDECQQLMSQGIISPPILSSLVYNYQISLNSSILDIYIPDFQYSLACQDLSWKYSISLQNLQNSPLFITFQQIYAGGSQLSVTSANNLTAGVYQLLIKALLNNQYSSTLSLTLNMLAIPYVPQNDSADLNQTNQTSSSNNQTNNTSTNQTNSTNSNNQSDPVIPTNSTNLTNETTNQTNSSNETSQNTTLPTNSTQNNQTIENQGNQTESNNQTNSTLNETQNGGNETIPNNQTQIDNNTTKNQTDTNQTQQNATTNYTEGNGDQNITNNTSNINQTINNTVNNQSQTNQSTTNPDLNQTNNNTQTNITQETNQTDVRNQTNHTDSGGNSTINSTTENNQTDPISGNGGNNSSKNDSGNSTTNPLQNSNQTDILNETFNQNQTINQTNQQNQSTTNQTQSTNQTYNNNNTDQTYNNNNTNETTTNQSQSTNQTQNNNNTNETSNNNTLNQTQNSSEPNPGQNTMNQTLQQNSAPFFQSQIQQDIQMYVNENYQYRLPSYFDPEGDNITITYLILFKQSIPEFIDIQSKSIKLNPDLNDYGTYNLVITLKDNNTIQPMESKYMIKIIVKPLEKKRNEEEYFESLNETNQQGNGQIKENYNVDKDFKIIVDKINQRQELKIKFSQPLLVELSEQQIREFLMLQVLGADGKSKLRGWDIISSNQNGISLELKFTNNHDISSGEEADIIQLSINNAKHAISSKSQLYMDKSLIISTQVPTQFDNDGKLLQLIKFLDELRISEYSDSLISTLLTSVIFGSLAMSATVGTSLQMLWGLINNLQLVTHTPLFKIPYSANILNFLRALFSVVNFDVIGTEMILEKVFDLQSSDDYTPYNDNFTFLGYDNSNFIYLIGFPILILIMNILLTIFYLLISRIKLKLFFIEISLEASFSAVITFSDLSIKEKGDYFALGLTIISMGLNLCFVFLLPWLLYKHRKNPVHQQNSKYLAEILDDSNPNNVMMIFYHSIFVMRRFIFVAITFGLKNNLNAQICIFRLCNVLYIAYLLHQKDNEDTEERDEEPSSRPLNFPYFTNRDQLDMSQTIRPLIERDHEIQQVNKNINKDSYYSSKHVGETFQIQLEQLDNNEQLQSIESVSNTGSDEGKYHSKNSNKTGSGSGSGSATSSQIKGKNMKFNLKSLAQFQSQELPQNIQQENFLRKIKPKNSSNDFKDIHIPGYPIGDESSLNQLVLSKTNSKKQSSENINKNIFYPPLSNTSSMSITPYLSKNQQFSYKSGDENNHEELKINILSGESHRDKQENFDKYLRTQIDEDQSNKGYLNFVKQDSSIRSNYRKKISPKKVKQEQSN</sequence>